<dbReference type="AlphaFoldDB" id="A0A699QTL5"/>
<feature type="non-terminal residue" evidence="2">
    <location>
        <position position="1"/>
    </location>
</feature>
<comment type="caution">
    <text evidence="2">The sequence shown here is derived from an EMBL/GenBank/DDBJ whole genome shotgun (WGS) entry which is preliminary data.</text>
</comment>
<dbReference type="EMBL" id="BKCJ011039784">
    <property type="protein sequence ID" value="GFC72857.1"/>
    <property type="molecule type" value="Genomic_DNA"/>
</dbReference>
<organism evidence="2">
    <name type="scientific">Tanacetum cinerariifolium</name>
    <name type="common">Dalmatian daisy</name>
    <name type="synonym">Chrysanthemum cinerariifolium</name>
    <dbReference type="NCBI Taxonomy" id="118510"/>
    <lineage>
        <taxon>Eukaryota</taxon>
        <taxon>Viridiplantae</taxon>
        <taxon>Streptophyta</taxon>
        <taxon>Embryophyta</taxon>
        <taxon>Tracheophyta</taxon>
        <taxon>Spermatophyta</taxon>
        <taxon>Magnoliopsida</taxon>
        <taxon>eudicotyledons</taxon>
        <taxon>Gunneridae</taxon>
        <taxon>Pentapetalae</taxon>
        <taxon>asterids</taxon>
        <taxon>campanulids</taxon>
        <taxon>Asterales</taxon>
        <taxon>Asteraceae</taxon>
        <taxon>Asteroideae</taxon>
        <taxon>Anthemideae</taxon>
        <taxon>Anthemidinae</taxon>
        <taxon>Tanacetum</taxon>
    </lineage>
</organism>
<protein>
    <submittedName>
        <fullName evidence="2">Retrotransposon Orf1</fullName>
    </submittedName>
</protein>
<evidence type="ECO:0000313" key="2">
    <source>
        <dbReference type="EMBL" id="GFC72857.1"/>
    </source>
</evidence>
<name>A0A699QTL5_TANCI</name>
<sequence length="159" mass="17907">STPNHLQNSSPSASETGASDSILSKPAVKFVKAAERPTTDKVKTAKKLAVRYAELYRKTTKRSTVRGNQQNWNNLKSQQLGENFMRKNTACFNYGHVDHLSYDCGLGVKKGTTKPQNNTHMSMSPRPAIYRPYTPPMRPVRPNMNVARPKRTSFYKPAH</sequence>
<feature type="compositionally biased region" description="Polar residues" evidence="1">
    <location>
        <begin position="113"/>
        <end position="122"/>
    </location>
</feature>
<feature type="region of interest" description="Disordered" evidence="1">
    <location>
        <begin position="1"/>
        <end position="21"/>
    </location>
</feature>
<proteinExistence type="predicted"/>
<reference evidence="2" key="1">
    <citation type="journal article" date="2019" name="Sci. Rep.">
        <title>Draft genome of Tanacetum cinerariifolium, the natural source of mosquito coil.</title>
        <authorList>
            <person name="Yamashiro T."/>
            <person name="Shiraishi A."/>
            <person name="Satake H."/>
            <person name="Nakayama K."/>
        </authorList>
    </citation>
    <scope>NUCLEOTIDE SEQUENCE</scope>
</reference>
<accession>A0A699QTL5</accession>
<feature type="region of interest" description="Disordered" evidence="1">
    <location>
        <begin position="113"/>
        <end position="145"/>
    </location>
</feature>
<evidence type="ECO:0000256" key="1">
    <source>
        <dbReference type="SAM" id="MobiDB-lite"/>
    </source>
</evidence>
<gene>
    <name evidence="2" type="ORF">Tci_844827</name>
</gene>